<dbReference type="EMBL" id="ML208583">
    <property type="protein sequence ID" value="TFK62417.1"/>
    <property type="molecule type" value="Genomic_DNA"/>
</dbReference>
<organism evidence="1 2">
    <name type="scientific">Pluteus cervinus</name>
    <dbReference type="NCBI Taxonomy" id="181527"/>
    <lineage>
        <taxon>Eukaryota</taxon>
        <taxon>Fungi</taxon>
        <taxon>Dikarya</taxon>
        <taxon>Basidiomycota</taxon>
        <taxon>Agaricomycotina</taxon>
        <taxon>Agaricomycetes</taxon>
        <taxon>Agaricomycetidae</taxon>
        <taxon>Agaricales</taxon>
        <taxon>Pluteineae</taxon>
        <taxon>Pluteaceae</taxon>
        <taxon>Pluteus</taxon>
    </lineage>
</organism>
<dbReference type="Proteomes" id="UP000308600">
    <property type="component" value="Unassembled WGS sequence"/>
</dbReference>
<keyword evidence="2" id="KW-1185">Reference proteome</keyword>
<protein>
    <submittedName>
        <fullName evidence="1">Uncharacterized protein</fullName>
    </submittedName>
</protein>
<name>A0ACD3A9L6_9AGAR</name>
<accession>A0ACD3A9L6</accession>
<sequence length="411" mass="46908">MPTLWQYIRIKTGSASSLDQAKQRFQRCRFPFLSFHIRSVAQAQSQFISLLTGPENIQPRGVKFTSDYGLQALPVILEMCNKTELEEIVIYEHALLEDLPVPNLKRLFIHTIPNSWLTTPPPPKLTALVVTKPVHWTLLQYILANSPCLQRAMLWVAESGKTFSGLASESPSSKSGLHLLPYLLSFGIVSESEEDLPLDLLRNFSLPVLHSFEYYTGRKDHQWMVWPTSLGLLSGVRRLTIQSHSQALIEIFEATPVLEELRISWNSYDLPGVFQPLIDLPSSDPQRSILLRLKVLQLSWESWQIGIQDAAPQLRQLAQAWSTPTPGRPNPITHFKLVFCNREHHRAKRLWDAIVQDGPLDLDLEVICDLQWGSVHIPIACETYEFLFTEVKRRAVLQGDGTWKVRYAPAY</sequence>
<evidence type="ECO:0000313" key="1">
    <source>
        <dbReference type="EMBL" id="TFK62417.1"/>
    </source>
</evidence>
<reference evidence="1 2" key="1">
    <citation type="journal article" date="2019" name="Nat. Ecol. Evol.">
        <title>Megaphylogeny resolves global patterns of mushroom evolution.</title>
        <authorList>
            <person name="Varga T."/>
            <person name="Krizsan K."/>
            <person name="Foldi C."/>
            <person name="Dima B."/>
            <person name="Sanchez-Garcia M."/>
            <person name="Sanchez-Ramirez S."/>
            <person name="Szollosi G.J."/>
            <person name="Szarkandi J.G."/>
            <person name="Papp V."/>
            <person name="Albert L."/>
            <person name="Andreopoulos W."/>
            <person name="Angelini C."/>
            <person name="Antonin V."/>
            <person name="Barry K.W."/>
            <person name="Bougher N.L."/>
            <person name="Buchanan P."/>
            <person name="Buyck B."/>
            <person name="Bense V."/>
            <person name="Catcheside P."/>
            <person name="Chovatia M."/>
            <person name="Cooper J."/>
            <person name="Damon W."/>
            <person name="Desjardin D."/>
            <person name="Finy P."/>
            <person name="Geml J."/>
            <person name="Haridas S."/>
            <person name="Hughes K."/>
            <person name="Justo A."/>
            <person name="Karasinski D."/>
            <person name="Kautmanova I."/>
            <person name="Kiss B."/>
            <person name="Kocsube S."/>
            <person name="Kotiranta H."/>
            <person name="LaButti K.M."/>
            <person name="Lechner B.E."/>
            <person name="Liimatainen K."/>
            <person name="Lipzen A."/>
            <person name="Lukacs Z."/>
            <person name="Mihaltcheva S."/>
            <person name="Morgado L.N."/>
            <person name="Niskanen T."/>
            <person name="Noordeloos M.E."/>
            <person name="Ohm R.A."/>
            <person name="Ortiz-Santana B."/>
            <person name="Ovrebo C."/>
            <person name="Racz N."/>
            <person name="Riley R."/>
            <person name="Savchenko A."/>
            <person name="Shiryaev A."/>
            <person name="Soop K."/>
            <person name="Spirin V."/>
            <person name="Szebenyi C."/>
            <person name="Tomsovsky M."/>
            <person name="Tulloss R.E."/>
            <person name="Uehling J."/>
            <person name="Grigoriev I.V."/>
            <person name="Vagvolgyi C."/>
            <person name="Papp T."/>
            <person name="Martin F.M."/>
            <person name="Miettinen O."/>
            <person name="Hibbett D.S."/>
            <person name="Nagy L.G."/>
        </authorList>
    </citation>
    <scope>NUCLEOTIDE SEQUENCE [LARGE SCALE GENOMIC DNA]</scope>
    <source>
        <strain evidence="1 2">NL-1719</strain>
    </source>
</reference>
<evidence type="ECO:0000313" key="2">
    <source>
        <dbReference type="Proteomes" id="UP000308600"/>
    </source>
</evidence>
<gene>
    <name evidence="1" type="ORF">BDN72DRAFT_392071</name>
</gene>
<proteinExistence type="predicted"/>